<organism evidence="2 3">
    <name type="scientific">Aminobacter anthyllidis</name>
    <dbReference type="NCBI Taxonomy" id="1035067"/>
    <lineage>
        <taxon>Bacteria</taxon>
        <taxon>Pseudomonadati</taxon>
        <taxon>Pseudomonadota</taxon>
        <taxon>Alphaproteobacteria</taxon>
        <taxon>Hyphomicrobiales</taxon>
        <taxon>Phyllobacteriaceae</taxon>
        <taxon>Aminobacter</taxon>
    </lineage>
</organism>
<reference evidence="2" key="2">
    <citation type="submission" date="2021-03" db="EMBL/GenBank/DDBJ databases">
        <authorList>
            <person name="Artuso I."/>
            <person name="Turrini P."/>
            <person name="Pirolo M."/>
            <person name="Lugli G.A."/>
            <person name="Ventura M."/>
            <person name="Visca P."/>
        </authorList>
    </citation>
    <scope>NUCLEOTIDE SEQUENCE</scope>
    <source>
        <strain evidence="2">LMG 26462</strain>
    </source>
</reference>
<feature type="domain" description="Protein NO VEIN C-terminal" evidence="1">
    <location>
        <begin position="2"/>
        <end position="98"/>
    </location>
</feature>
<reference evidence="2" key="1">
    <citation type="journal article" date="2021" name="Microorganisms">
        <title>Phylogenomic Reconstruction and Metabolic Potential of the Genus Aminobacter.</title>
        <authorList>
            <person name="Artuso I."/>
            <person name="Turrini P."/>
            <person name="Pirolo M."/>
            <person name="Lugli G.A."/>
            <person name="Ventura M."/>
            <person name="Visca P."/>
        </authorList>
    </citation>
    <scope>NUCLEOTIDE SEQUENCE</scope>
    <source>
        <strain evidence="2">LMG 26462</strain>
    </source>
</reference>
<evidence type="ECO:0000259" key="1">
    <source>
        <dbReference type="Pfam" id="PF13020"/>
    </source>
</evidence>
<comment type="caution">
    <text evidence="2">The sequence shown here is derived from an EMBL/GenBank/DDBJ whole genome shotgun (WGS) entry which is preliminary data.</text>
</comment>
<keyword evidence="3" id="KW-1185">Reference proteome</keyword>
<dbReference type="Proteomes" id="UP001138921">
    <property type="component" value="Unassembled WGS sequence"/>
</dbReference>
<evidence type="ECO:0000313" key="2">
    <source>
        <dbReference type="EMBL" id="MBT1159653.1"/>
    </source>
</evidence>
<sequence length="125" mass="14084">MGEEFVVELERKRLTAMAREDLARKVQWVSAELGDGAGFDVLSFDHDGAERLIEVKTTDGAAQTPFFLTRNEMDVAKERARDWHLYRVHLFAQRPRPTTPRDDPALGSRDVACSTSSARGYVGKM</sequence>
<dbReference type="Pfam" id="PF13020">
    <property type="entry name" value="NOV_C"/>
    <property type="match status" value="1"/>
</dbReference>
<evidence type="ECO:0000313" key="3">
    <source>
        <dbReference type="Proteomes" id="UP001138921"/>
    </source>
</evidence>
<proteinExistence type="predicted"/>
<dbReference type="AlphaFoldDB" id="A0A9X1AH46"/>
<dbReference type="EMBL" id="JAFLWW010000013">
    <property type="protein sequence ID" value="MBT1159653.1"/>
    <property type="molecule type" value="Genomic_DNA"/>
</dbReference>
<gene>
    <name evidence="2" type="ORF">J1C56_29310</name>
</gene>
<name>A0A9X1AH46_9HYPH</name>
<dbReference type="InterPro" id="IPR024975">
    <property type="entry name" value="NOV_C"/>
</dbReference>
<dbReference type="RefSeq" id="WP_214393466.1">
    <property type="nucleotide sequence ID" value="NZ_JAFLWW010000013.1"/>
</dbReference>
<protein>
    <submittedName>
        <fullName evidence="2">DUF3883 domain-containing protein</fullName>
    </submittedName>
</protein>
<accession>A0A9X1AH46</accession>